<dbReference type="SUPFAM" id="SSF53756">
    <property type="entry name" value="UDP-Glycosyltransferase/glycogen phosphorylase"/>
    <property type="match status" value="1"/>
</dbReference>
<evidence type="ECO:0000256" key="1">
    <source>
        <dbReference type="ARBA" id="ARBA00022676"/>
    </source>
</evidence>
<comment type="caution">
    <text evidence="3">The sequence shown here is derived from an EMBL/GenBank/DDBJ whole genome shotgun (WGS) entry which is preliminary data.</text>
</comment>
<dbReference type="OrthoDB" id="9813214at2"/>
<dbReference type="PANTHER" id="PTHR12526:SF629">
    <property type="entry name" value="TEICHURONIC ACID BIOSYNTHESIS GLYCOSYLTRANSFERASE TUAH-RELATED"/>
    <property type="match status" value="1"/>
</dbReference>
<keyword evidence="4" id="KW-1185">Reference proteome</keyword>
<organism evidence="3 4">
    <name type="scientific">Dictyobacter aurantiacus</name>
    <dbReference type="NCBI Taxonomy" id="1936993"/>
    <lineage>
        <taxon>Bacteria</taxon>
        <taxon>Bacillati</taxon>
        <taxon>Chloroflexota</taxon>
        <taxon>Ktedonobacteria</taxon>
        <taxon>Ktedonobacterales</taxon>
        <taxon>Dictyobacteraceae</taxon>
        <taxon>Dictyobacter</taxon>
    </lineage>
</organism>
<name>A0A401ZJ25_9CHLR</name>
<dbReference type="Pfam" id="PF13692">
    <property type="entry name" value="Glyco_trans_1_4"/>
    <property type="match status" value="1"/>
</dbReference>
<keyword evidence="1" id="KW-0328">Glycosyltransferase</keyword>
<reference evidence="4" key="1">
    <citation type="submission" date="2018-12" db="EMBL/GenBank/DDBJ databases">
        <title>Tengunoibacter tsumagoiensis gen. nov., sp. nov., Dictyobacter kobayashii sp. nov., D. alpinus sp. nov., and D. joshuensis sp. nov. and description of Dictyobacteraceae fam. nov. within the order Ktedonobacterales isolated from Tengu-no-mugimeshi.</title>
        <authorList>
            <person name="Wang C.M."/>
            <person name="Zheng Y."/>
            <person name="Sakai Y."/>
            <person name="Toyoda A."/>
            <person name="Minakuchi Y."/>
            <person name="Abe K."/>
            <person name="Yokota A."/>
            <person name="Yabe S."/>
        </authorList>
    </citation>
    <scope>NUCLEOTIDE SEQUENCE [LARGE SCALE GENOMIC DNA]</scope>
    <source>
        <strain evidence="4">S-27</strain>
    </source>
</reference>
<evidence type="ECO:0000256" key="2">
    <source>
        <dbReference type="ARBA" id="ARBA00022679"/>
    </source>
</evidence>
<dbReference type="CDD" id="cd03801">
    <property type="entry name" value="GT4_PimA-like"/>
    <property type="match status" value="1"/>
</dbReference>
<protein>
    <submittedName>
        <fullName evidence="3">Glycosyl transferase</fullName>
    </submittedName>
</protein>
<dbReference type="Gene3D" id="3.40.50.2000">
    <property type="entry name" value="Glycogen Phosphorylase B"/>
    <property type="match status" value="2"/>
</dbReference>
<proteinExistence type="predicted"/>
<dbReference type="RefSeq" id="WP_126597751.1">
    <property type="nucleotide sequence ID" value="NZ_BIFQ01000001.1"/>
</dbReference>
<evidence type="ECO:0000313" key="3">
    <source>
        <dbReference type="EMBL" id="GCE06861.1"/>
    </source>
</evidence>
<accession>A0A401ZJ25</accession>
<evidence type="ECO:0000313" key="4">
    <source>
        <dbReference type="Proteomes" id="UP000287224"/>
    </source>
</evidence>
<dbReference type="Proteomes" id="UP000287224">
    <property type="component" value="Unassembled WGS sequence"/>
</dbReference>
<dbReference type="GO" id="GO:0016757">
    <property type="term" value="F:glycosyltransferase activity"/>
    <property type="evidence" value="ECO:0007669"/>
    <property type="project" value="UniProtKB-KW"/>
</dbReference>
<sequence length="412" mass="47086">MKKLRPWSRVCMHLLGPACTNHRVMNDARALRTAGYQVTIVDVVANCERGRTTEWVDGIQIRHVCCASWFVPARFKLLFLLKLIILMVRCFVRLLGVRADIYHAHVEHTFLAMYLVARLRWKGLVFDTPELTMSIPAMRRWPHLRRLAIACIRRMSRSCDSYITGSPAYKPLLLYTYGRVPVLVLRHIPPSRACVRNTRLQQKLSLPEHTRIALYQGNLQADRGLQALVFAAPYLLPDIVIVLMGDSYDETPDILRDLIQYDQLEDRVKLLPAVPYAELLDWTSSADLGLLLLPPHHSLSIRFCLPNKFFEYLAAGLPILSSRLPAITEMIHQYHVGHVLDDLSPLKIARAINTLVSDCDRWQTLHDNALVAVAQGLTWEEESKKLIDLYQHIGLKHTGVYFPLPSPVRPDS</sequence>
<keyword evidence="2 3" id="KW-0808">Transferase</keyword>
<dbReference type="PANTHER" id="PTHR12526">
    <property type="entry name" value="GLYCOSYLTRANSFERASE"/>
    <property type="match status" value="1"/>
</dbReference>
<gene>
    <name evidence="3" type="ORF">KDAU_41900</name>
</gene>
<dbReference type="EMBL" id="BIFQ01000001">
    <property type="protein sequence ID" value="GCE06861.1"/>
    <property type="molecule type" value="Genomic_DNA"/>
</dbReference>
<dbReference type="AlphaFoldDB" id="A0A401ZJ25"/>